<dbReference type="Gene3D" id="1.10.10.10">
    <property type="entry name" value="Winged helix-like DNA-binding domain superfamily/Winged helix DNA-binding domain"/>
    <property type="match status" value="1"/>
</dbReference>
<name>A0A0D6MQ09_9PROT</name>
<organism evidence="3 4">
    <name type="scientific">Tanticharoenia sakaeratensis NBRC 103193</name>
    <dbReference type="NCBI Taxonomy" id="1231623"/>
    <lineage>
        <taxon>Bacteria</taxon>
        <taxon>Pseudomonadati</taxon>
        <taxon>Pseudomonadota</taxon>
        <taxon>Alphaproteobacteria</taxon>
        <taxon>Acetobacterales</taxon>
        <taxon>Acetobacteraceae</taxon>
        <taxon>Tanticharoenia</taxon>
    </lineage>
</organism>
<dbReference type="PANTHER" id="PTHR43252:SF7">
    <property type="entry name" value="TRANSCRIPTIONAL REGULATOR YQJI"/>
    <property type="match status" value="1"/>
</dbReference>
<evidence type="ECO:0000259" key="2">
    <source>
        <dbReference type="Pfam" id="PF03551"/>
    </source>
</evidence>
<keyword evidence="4" id="KW-1185">Reference proteome</keyword>
<dbReference type="InterPro" id="IPR036388">
    <property type="entry name" value="WH-like_DNA-bd_sf"/>
</dbReference>
<feature type="compositionally biased region" description="Low complexity" evidence="1">
    <location>
        <begin position="192"/>
        <end position="212"/>
    </location>
</feature>
<protein>
    <submittedName>
        <fullName evidence="3">PadR-like family transcriptional regulator</fullName>
    </submittedName>
</protein>
<dbReference type="InterPro" id="IPR005149">
    <property type="entry name" value="Tscrpt_reg_PadR_N"/>
</dbReference>
<dbReference type="PANTHER" id="PTHR43252">
    <property type="entry name" value="TRANSCRIPTIONAL REGULATOR YQJI"/>
    <property type="match status" value="1"/>
</dbReference>
<dbReference type="InterPro" id="IPR036390">
    <property type="entry name" value="WH_DNA-bd_sf"/>
</dbReference>
<comment type="caution">
    <text evidence="3">The sequence shown here is derived from an EMBL/GenBank/DDBJ whole genome shotgun (WGS) entry which is preliminary data.</text>
</comment>
<proteinExistence type="predicted"/>
<dbReference type="AlphaFoldDB" id="A0A0D6MQ09"/>
<evidence type="ECO:0000256" key="1">
    <source>
        <dbReference type="SAM" id="MobiDB-lite"/>
    </source>
</evidence>
<dbReference type="STRING" id="1231623.Tasa_058_033"/>
<evidence type="ECO:0000313" key="3">
    <source>
        <dbReference type="EMBL" id="GAN55759.1"/>
    </source>
</evidence>
<dbReference type="SUPFAM" id="SSF46785">
    <property type="entry name" value="Winged helix' DNA-binding domain"/>
    <property type="match status" value="1"/>
</dbReference>
<feature type="domain" description="Transcription regulator PadR N-terminal" evidence="2">
    <location>
        <begin position="47"/>
        <end position="111"/>
    </location>
</feature>
<accession>A0A0D6MQ09</accession>
<dbReference type="EMBL" id="BALE01000058">
    <property type="protein sequence ID" value="GAN55759.1"/>
    <property type="molecule type" value="Genomic_DNA"/>
</dbReference>
<sequence length="212" mass="22391">MFAGRFGRGFGGGRPGGRGWGGFGDGGDFPGGRKLSSDDLQLVLESLLMQAPAHGYDLIRQIETLSGGFYKPSPGMVYPALTYLEDAGLAEVQPAGARKLYALTEEGKTHYRSQAERAEAIIAALTRIGSRMGEVRDAFAGVNDMDPAAGDALHAARHGLKRALMRRRGCDAREAMRIAEILNRATREIESDGTAGRAGGDAPAAPSGRTDA</sequence>
<dbReference type="Proteomes" id="UP000032679">
    <property type="component" value="Unassembled WGS sequence"/>
</dbReference>
<dbReference type="Pfam" id="PF03551">
    <property type="entry name" value="PadR"/>
    <property type="match status" value="1"/>
</dbReference>
<gene>
    <name evidence="3" type="ORF">Tasa_058_033</name>
</gene>
<evidence type="ECO:0000313" key="4">
    <source>
        <dbReference type="Proteomes" id="UP000032679"/>
    </source>
</evidence>
<reference evidence="3 4" key="1">
    <citation type="submission" date="2012-10" db="EMBL/GenBank/DDBJ databases">
        <title>Genome sequencing of Tanticharoenia sakaeratensis NBRC 103193.</title>
        <authorList>
            <person name="Azuma Y."/>
            <person name="Hadano H."/>
            <person name="Hirakawa H."/>
            <person name="Matsushita K."/>
        </authorList>
    </citation>
    <scope>NUCLEOTIDE SEQUENCE [LARGE SCALE GENOMIC DNA]</scope>
    <source>
        <strain evidence="3 4">NBRC 103193</strain>
    </source>
</reference>
<feature type="region of interest" description="Disordered" evidence="1">
    <location>
        <begin position="188"/>
        <end position="212"/>
    </location>
</feature>